<name>A0A0H3GRP3_KLEPH</name>
<evidence type="ECO:0000313" key="2">
    <source>
        <dbReference type="Proteomes" id="UP000007841"/>
    </source>
</evidence>
<protein>
    <submittedName>
        <fullName evidence="1">Uncharacterized protein</fullName>
    </submittedName>
</protein>
<dbReference type="AlphaFoldDB" id="A0A0H3GRP3"/>
<dbReference type="RefSeq" id="YP_005226474.1">
    <property type="nucleotide sequence ID" value="NC_016845.1"/>
</dbReference>
<dbReference type="STRING" id="1125630.KPHS_21740"/>
<proteinExistence type="predicted"/>
<dbReference type="KEGG" id="kpm:KPHS_21740"/>
<dbReference type="HOGENOM" id="CLU_2973471_0_0_6"/>
<dbReference type="EMBL" id="CP003200">
    <property type="protein sequence ID" value="AEW60872.1"/>
    <property type="molecule type" value="Genomic_DNA"/>
</dbReference>
<accession>A0A0H3GRP3</accession>
<organism evidence="1 2">
    <name type="scientific">Klebsiella pneumoniae subsp. pneumoniae (strain HS11286)</name>
    <dbReference type="NCBI Taxonomy" id="1125630"/>
    <lineage>
        <taxon>Bacteria</taxon>
        <taxon>Pseudomonadati</taxon>
        <taxon>Pseudomonadota</taxon>
        <taxon>Gammaproteobacteria</taxon>
        <taxon>Enterobacterales</taxon>
        <taxon>Enterobacteriaceae</taxon>
        <taxon>Klebsiella/Raoultella group</taxon>
        <taxon>Klebsiella</taxon>
        <taxon>Klebsiella pneumoniae complex</taxon>
    </lineage>
</organism>
<sequence length="71" mass="7997">MEKQPFTGGICFCMLIKLRNEFYQVQCDAFGDLATDLLDIRPKILRAMSPDEKKSANSSAWFYGDETGVQG</sequence>
<dbReference type="RefSeq" id="WP_004190744.1">
    <property type="nucleotide sequence ID" value="NC_016845.1"/>
</dbReference>
<dbReference type="PATRIC" id="fig|1125630.4.peg.2119"/>
<keyword evidence="2" id="KW-1185">Reference proteome</keyword>
<gene>
    <name evidence="1" type="ordered locus">KPHS_21740</name>
</gene>
<dbReference type="GeneID" id="11847192"/>
<evidence type="ECO:0000313" key="1">
    <source>
        <dbReference type="EMBL" id="AEW60872.1"/>
    </source>
</evidence>
<dbReference type="Proteomes" id="UP000007841">
    <property type="component" value="Chromosome"/>
</dbReference>
<reference evidence="1 2" key="1">
    <citation type="journal article" date="2012" name="J. Bacteriol.">
        <title>Complete genome sequence of Klebsiella pneumoniae subsp. pneumoniae HS11286, a multidrug-resistant strain isolated from human sputum.</title>
        <authorList>
            <person name="Liu P."/>
            <person name="Li P."/>
            <person name="Jiang X."/>
            <person name="Bi D."/>
            <person name="Xie Y."/>
            <person name="Tai C."/>
            <person name="Deng Z."/>
            <person name="Rajakumar K."/>
            <person name="Ou H.Y."/>
        </authorList>
    </citation>
    <scope>NUCLEOTIDE SEQUENCE [LARGE SCALE GENOMIC DNA]</scope>
    <source>
        <strain evidence="1 2">HS11286</strain>
    </source>
</reference>